<feature type="transmembrane region" description="Helical" evidence="1">
    <location>
        <begin position="208"/>
        <end position="232"/>
    </location>
</feature>
<reference evidence="2" key="1">
    <citation type="submission" date="2022-11" db="EMBL/GenBank/DDBJ databases">
        <title>Larsenimonas rhizosphaerae sp. nov., isolated from a tidal mudflat.</title>
        <authorList>
            <person name="Lee S.D."/>
            <person name="Kim I.S."/>
        </authorList>
    </citation>
    <scope>NUCLEOTIDE SEQUENCE</scope>
    <source>
        <strain evidence="2">GH2-1</strain>
    </source>
</reference>
<comment type="caution">
    <text evidence="2">The sequence shown here is derived from an EMBL/GenBank/DDBJ whole genome shotgun (WGS) entry which is preliminary data.</text>
</comment>
<dbReference type="Pfam" id="PF03956">
    <property type="entry name" value="Lys_export"/>
    <property type="match status" value="1"/>
</dbReference>
<keyword evidence="1" id="KW-0812">Transmembrane</keyword>
<evidence type="ECO:0000313" key="2">
    <source>
        <dbReference type="EMBL" id="MCX2522675.1"/>
    </source>
</evidence>
<keyword evidence="1" id="KW-0472">Membrane</keyword>
<gene>
    <name evidence="2" type="ORF">OQ287_00270</name>
</gene>
<proteinExistence type="predicted"/>
<dbReference type="GO" id="GO:0005886">
    <property type="term" value="C:plasma membrane"/>
    <property type="evidence" value="ECO:0007669"/>
    <property type="project" value="TreeGrafter"/>
</dbReference>
<name>A0AA41ZL00_9GAMM</name>
<evidence type="ECO:0000256" key="1">
    <source>
        <dbReference type="SAM" id="Phobius"/>
    </source>
</evidence>
<feature type="transmembrane region" description="Helical" evidence="1">
    <location>
        <begin position="281"/>
        <end position="305"/>
    </location>
</feature>
<dbReference type="GO" id="GO:0015661">
    <property type="term" value="F:L-lysine efflux transmembrane transporter activity"/>
    <property type="evidence" value="ECO:0007669"/>
    <property type="project" value="InterPro"/>
</dbReference>
<dbReference type="Proteomes" id="UP001165678">
    <property type="component" value="Unassembled WGS sequence"/>
</dbReference>
<dbReference type="EMBL" id="JAPIVE010000001">
    <property type="protein sequence ID" value="MCX2522675.1"/>
    <property type="molecule type" value="Genomic_DNA"/>
</dbReference>
<dbReference type="PANTHER" id="PTHR35804:SF1">
    <property type="entry name" value="LYSINE EXPORTER LYSO"/>
    <property type="match status" value="1"/>
</dbReference>
<feature type="transmembrane region" description="Helical" evidence="1">
    <location>
        <begin position="173"/>
        <end position="196"/>
    </location>
</feature>
<sequence>MAGLWWMIVPLLAGYLLPWQGQQAKRRVDRLVTPTIYLLLALMGLGLAGLDDLGRNLTRMAGHALVLLGLLSLLNGIGLWGLARCYRARAINRPAADVAPPPPVSIASSLIDGALLIGLVGLGCLLGRLLPSLATHGSQWAEVALYVLLALIGAQLKQAGLSLRELILNRRGVLIAVTVLVTSQLAGIVAALVLGLPVTQGLALASGFGWYSLSGILMTDQLGSLWGGVALLNDLGRELIALLLVPLIARRTPELAVGYCGATAMDVTLPMLSRSGGITCVPLALVSGFLLSLLAPPMMVLWLAAG</sequence>
<dbReference type="RefSeq" id="WP_265895189.1">
    <property type="nucleotide sequence ID" value="NZ_JAPIVE010000001.1"/>
</dbReference>
<dbReference type="InterPro" id="IPR005642">
    <property type="entry name" value="LysO"/>
</dbReference>
<keyword evidence="3" id="KW-1185">Reference proteome</keyword>
<organism evidence="2 3">
    <name type="scientific">Larsenimonas rhizosphaerae</name>
    <dbReference type="NCBI Taxonomy" id="2944682"/>
    <lineage>
        <taxon>Bacteria</taxon>
        <taxon>Pseudomonadati</taxon>
        <taxon>Pseudomonadota</taxon>
        <taxon>Gammaproteobacteria</taxon>
        <taxon>Oceanospirillales</taxon>
        <taxon>Halomonadaceae</taxon>
        <taxon>Larsenimonas</taxon>
    </lineage>
</organism>
<evidence type="ECO:0000313" key="3">
    <source>
        <dbReference type="Proteomes" id="UP001165678"/>
    </source>
</evidence>
<dbReference type="PANTHER" id="PTHR35804">
    <property type="entry name" value="LYSINE EXPORTER LYSO"/>
    <property type="match status" value="1"/>
</dbReference>
<protein>
    <submittedName>
        <fullName evidence="2">Lysine exporter LysO family protein</fullName>
    </submittedName>
</protein>
<dbReference type="AlphaFoldDB" id="A0AA41ZL00"/>
<feature type="transmembrane region" description="Helical" evidence="1">
    <location>
        <begin position="62"/>
        <end position="83"/>
    </location>
</feature>
<accession>A0AA41ZL00</accession>
<feature type="transmembrane region" description="Helical" evidence="1">
    <location>
        <begin position="31"/>
        <end position="50"/>
    </location>
</feature>
<keyword evidence="1" id="KW-1133">Transmembrane helix</keyword>